<proteinExistence type="predicted"/>
<sequence>MLIDTHAHLYWDSYEEDFDEMIQRTIDAGISTILNVGVDVEKSQEALRQTQEDLADISELNTCSTIGVHPHEAIEYSSNPDVSIHQDIVRLEQIYLSNTAKVVAVGECGLDYLFDPEFIPSSLTTDQVKNLQKKLFQAHIELAKKLNLPLIVHCRDDRSKNPTNSEAWDEVLKMVGEHPTILHCYSGLPHTTNYLLRAANLFVSFAANITYPKNEYLREAVKILPLNKILLETDSPFLAPQSKRGQRNEPSSVKEIAELIADLKGISFKEVADHTTQNAKKIFNI</sequence>
<feature type="binding site" evidence="3">
    <location>
        <position position="183"/>
    </location>
    <ligand>
        <name>a divalent metal cation</name>
        <dbReference type="ChEBI" id="CHEBI:60240"/>
        <label>2</label>
    </ligand>
</feature>
<evidence type="ECO:0000256" key="2">
    <source>
        <dbReference type="ARBA" id="ARBA00022801"/>
    </source>
</evidence>
<dbReference type="NCBIfam" id="TIGR00010">
    <property type="entry name" value="YchF/TatD family DNA exonuclease"/>
    <property type="match status" value="1"/>
</dbReference>
<evidence type="ECO:0000313" key="5">
    <source>
        <dbReference type="Proteomes" id="UP000177555"/>
    </source>
</evidence>
<dbReference type="Gene3D" id="3.20.20.140">
    <property type="entry name" value="Metal-dependent hydrolases"/>
    <property type="match status" value="1"/>
</dbReference>
<dbReference type="InterPro" id="IPR015991">
    <property type="entry name" value="TatD/YcfH-like"/>
</dbReference>
<reference evidence="4 5" key="1">
    <citation type="journal article" date="2016" name="Nat. Commun.">
        <title>Thousands of microbial genomes shed light on interconnected biogeochemical processes in an aquifer system.</title>
        <authorList>
            <person name="Anantharaman K."/>
            <person name="Brown C.T."/>
            <person name="Hug L.A."/>
            <person name="Sharon I."/>
            <person name="Castelle C.J."/>
            <person name="Probst A.J."/>
            <person name="Thomas B.C."/>
            <person name="Singh A."/>
            <person name="Wilkins M.J."/>
            <person name="Karaoz U."/>
            <person name="Brodie E.L."/>
            <person name="Williams K.H."/>
            <person name="Hubbard S.S."/>
            <person name="Banfield J.F."/>
        </authorList>
    </citation>
    <scope>NUCLEOTIDE SEQUENCE [LARGE SCALE GENOMIC DNA]</scope>
</reference>
<evidence type="ECO:0008006" key="6">
    <source>
        <dbReference type="Google" id="ProtNLM"/>
    </source>
</evidence>
<name>A0A1F5JLP9_9BACT</name>
<evidence type="ECO:0000256" key="1">
    <source>
        <dbReference type="ARBA" id="ARBA00022723"/>
    </source>
</evidence>
<keyword evidence="2" id="KW-0378">Hydrolase</keyword>
<dbReference type="PROSITE" id="PS01091">
    <property type="entry name" value="TATD_3"/>
    <property type="match status" value="1"/>
</dbReference>
<dbReference type="GO" id="GO:0004536">
    <property type="term" value="F:DNA nuclease activity"/>
    <property type="evidence" value="ECO:0007669"/>
    <property type="project" value="InterPro"/>
</dbReference>
<dbReference type="EMBL" id="MFCP01000005">
    <property type="protein sequence ID" value="OGE29478.1"/>
    <property type="molecule type" value="Genomic_DNA"/>
</dbReference>
<dbReference type="GO" id="GO:0005829">
    <property type="term" value="C:cytosol"/>
    <property type="evidence" value="ECO:0007669"/>
    <property type="project" value="TreeGrafter"/>
</dbReference>
<dbReference type="Proteomes" id="UP000177555">
    <property type="component" value="Unassembled WGS sequence"/>
</dbReference>
<dbReference type="InterPro" id="IPR018228">
    <property type="entry name" value="DNase_TatD-rel_CS"/>
</dbReference>
<feature type="binding site" evidence="3">
    <location>
        <position position="153"/>
    </location>
    <ligand>
        <name>a divalent metal cation</name>
        <dbReference type="ChEBI" id="CHEBI:60240"/>
        <label>2</label>
    </ligand>
</feature>
<dbReference type="GO" id="GO:0046872">
    <property type="term" value="F:metal ion binding"/>
    <property type="evidence" value="ECO:0007669"/>
    <property type="project" value="UniProtKB-KW"/>
</dbReference>
<dbReference type="InterPro" id="IPR032466">
    <property type="entry name" value="Metal_Hydrolase"/>
</dbReference>
<feature type="binding site" evidence="3">
    <location>
        <position position="234"/>
    </location>
    <ligand>
        <name>a divalent metal cation</name>
        <dbReference type="ChEBI" id="CHEBI:60240"/>
        <label>1</label>
    </ligand>
</feature>
<protein>
    <recommendedName>
        <fullName evidence="6">Hydrolase TatD</fullName>
    </recommendedName>
</protein>
<dbReference type="GO" id="GO:0016788">
    <property type="term" value="F:hydrolase activity, acting on ester bonds"/>
    <property type="evidence" value="ECO:0007669"/>
    <property type="project" value="InterPro"/>
</dbReference>
<accession>A0A1F5JLP9</accession>
<dbReference type="AlphaFoldDB" id="A0A1F5JLP9"/>
<dbReference type="CDD" id="cd01310">
    <property type="entry name" value="TatD_DNAse"/>
    <property type="match status" value="1"/>
</dbReference>
<feature type="binding site" evidence="3">
    <location>
        <position position="8"/>
    </location>
    <ligand>
        <name>a divalent metal cation</name>
        <dbReference type="ChEBI" id="CHEBI:60240"/>
        <label>1</label>
    </ligand>
</feature>
<gene>
    <name evidence="4" type="ORF">A2867_00725</name>
</gene>
<dbReference type="PANTHER" id="PTHR46124">
    <property type="entry name" value="D-AMINOACYL-TRNA DEACYLASE"/>
    <property type="match status" value="1"/>
</dbReference>
<comment type="caution">
    <text evidence="4">The sequence shown here is derived from an EMBL/GenBank/DDBJ whole genome shotgun (WGS) entry which is preliminary data.</text>
</comment>
<dbReference type="Pfam" id="PF01026">
    <property type="entry name" value="TatD_DNase"/>
    <property type="match status" value="1"/>
</dbReference>
<keyword evidence="1 3" id="KW-0479">Metal-binding</keyword>
<evidence type="ECO:0000313" key="4">
    <source>
        <dbReference type="EMBL" id="OGE29478.1"/>
    </source>
</evidence>
<dbReference type="InterPro" id="IPR001130">
    <property type="entry name" value="TatD-like"/>
</dbReference>
<dbReference type="FunFam" id="3.20.20.140:FF:000005">
    <property type="entry name" value="TatD family hydrolase"/>
    <property type="match status" value="1"/>
</dbReference>
<dbReference type="SUPFAM" id="SSF51556">
    <property type="entry name" value="Metallo-dependent hydrolases"/>
    <property type="match status" value="1"/>
</dbReference>
<dbReference type="PIRSF" id="PIRSF005902">
    <property type="entry name" value="DNase_TatD"/>
    <property type="match status" value="1"/>
</dbReference>
<dbReference type="PANTHER" id="PTHR46124:SF2">
    <property type="entry name" value="D-AMINOACYL-TRNA DEACYLASE"/>
    <property type="match status" value="1"/>
</dbReference>
<evidence type="ECO:0000256" key="3">
    <source>
        <dbReference type="PIRSR" id="PIRSR005902-1"/>
    </source>
</evidence>
<feature type="binding site" evidence="3">
    <location>
        <position position="6"/>
    </location>
    <ligand>
        <name>a divalent metal cation</name>
        <dbReference type="ChEBI" id="CHEBI:60240"/>
        <label>1</label>
    </ligand>
</feature>
<feature type="binding site" evidence="3">
    <location>
        <position position="107"/>
    </location>
    <ligand>
        <name>a divalent metal cation</name>
        <dbReference type="ChEBI" id="CHEBI:60240"/>
        <label>1</label>
    </ligand>
</feature>
<organism evidence="4 5">
    <name type="scientific">Candidatus Daviesbacteria bacterium RIFCSPHIGHO2_01_FULL_40_11</name>
    <dbReference type="NCBI Taxonomy" id="1797762"/>
    <lineage>
        <taxon>Bacteria</taxon>
        <taxon>Candidatus Daviesiibacteriota</taxon>
    </lineage>
</organism>